<protein>
    <submittedName>
        <fullName evidence="2">Uncharacterized protein</fullName>
    </submittedName>
</protein>
<feature type="region of interest" description="Disordered" evidence="1">
    <location>
        <begin position="1"/>
        <end position="23"/>
    </location>
</feature>
<dbReference type="Proteomes" id="UP001201812">
    <property type="component" value="Unassembled WGS sequence"/>
</dbReference>
<comment type="caution">
    <text evidence="2">The sequence shown here is derived from an EMBL/GenBank/DDBJ whole genome shotgun (WGS) entry which is preliminary data.</text>
</comment>
<evidence type="ECO:0000313" key="3">
    <source>
        <dbReference type="Proteomes" id="UP001201812"/>
    </source>
</evidence>
<evidence type="ECO:0000313" key="2">
    <source>
        <dbReference type="EMBL" id="KAI1695075.1"/>
    </source>
</evidence>
<sequence>MNAATDDQPDDANLPSKAPPAVNGEQHCKRLIYTFDLLQKFSASRRSLLGPAAIPLELNLMSKSLIASVLAANPKDAFVKNRYRAKSLYIYSEKTIIISLV</sequence>
<organism evidence="2 3">
    <name type="scientific">Ditylenchus destructor</name>
    <dbReference type="NCBI Taxonomy" id="166010"/>
    <lineage>
        <taxon>Eukaryota</taxon>
        <taxon>Metazoa</taxon>
        <taxon>Ecdysozoa</taxon>
        <taxon>Nematoda</taxon>
        <taxon>Chromadorea</taxon>
        <taxon>Rhabditida</taxon>
        <taxon>Tylenchina</taxon>
        <taxon>Tylenchomorpha</taxon>
        <taxon>Sphaerularioidea</taxon>
        <taxon>Anguinidae</taxon>
        <taxon>Anguininae</taxon>
        <taxon>Ditylenchus</taxon>
    </lineage>
</organism>
<accession>A0AAD4MIA8</accession>
<name>A0AAD4MIA8_9BILA</name>
<evidence type="ECO:0000256" key="1">
    <source>
        <dbReference type="SAM" id="MobiDB-lite"/>
    </source>
</evidence>
<keyword evidence="3" id="KW-1185">Reference proteome</keyword>
<reference evidence="2" key="1">
    <citation type="submission" date="2022-01" db="EMBL/GenBank/DDBJ databases">
        <title>Genome Sequence Resource for Two Populations of Ditylenchus destructor, the Migratory Endoparasitic Phytonematode.</title>
        <authorList>
            <person name="Zhang H."/>
            <person name="Lin R."/>
            <person name="Xie B."/>
        </authorList>
    </citation>
    <scope>NUCLEOTIDE SEQUENCE</scope>
    <source>
        <strain evidence="2">BazhouSP</strain>
    </source>
</reference>
<gene>
    <name evidence="2" type="ORF">DdX_19775</name>
</gene>
<proteinExistence type="predicted"/>
<dbReference type="AlphaFoldDB" id="A0AAD4MIA8"/>
<dbReference type="EMBL" id="JAKKPZ010000444">
    <property type="protein sequence ID" value="KAI1695075.1"/>
    <property type="molecule type" value="Genomic_DNA"/>
</dbReference>